<organism evidence="2 3">
    <name type="scientific">Candidatus Fimimonas merdipullorum</name>
    <dbReference type="NCBI Taxonomy" id="2840822"/>
    <lineage>
        <taxon>Bacteria</taxon>
        <taxon>Pseudomonadati</taxon>
        <taxon>Myxococcota</taxon>
        <taxon>Myxococcia</taxon>
        <taxon>Myxococcales</taxon>
        <taxon>Cystobacterineae</taxon>
        <taxon>Myxococcaceae</taxon>
        <taxon>Myxococcaceae incertae sedis</taxon>
        <taxon>Candidatus Fimimonas</taxon>
    </lineage>
</organism>
<comment type="caution">
    <text evidence="2">The sequence shown here is derived from an EMBL/GenBank/DDBJ whole genome shotgun (WGS) entry which is preliminary data.</text>
</comment>
<sequence length="326" mass="35959">MRSTKSKVTTEQAAEILLSAQSVALFSHVRPDGDTVGAASALCLALRKAGKNVALFCSDELSDGLKKFPLSLQYSQTFFGKYDLMVAVDCGDVFRLGDFSGVYDRFFNTMTIDHHGGETYSRYSCLESYASTCQIIYEILPRLQVEMDEEIATYLYMGLCTDTGNFSNSSTDAASFAMAAELCRHNADRQKVYRVFFSDTTFGVARLWGKAMSCMRSYYDGKLILLYITAQDLKQYGAQPSDSEGIVQNAIAVDTAIGGVSLCEYAENSFKVSMRGKDFNVRDICRQFGGNGHVVAAGCMINGLLEDVIEKIVRAFGIAFEDERIC</sequence>
<evidence type="ECO:0000313" key="2">
    <source>
        <dbReference type="EMBL" id="HIU90681.1"/>
    </source>
</evidence>
<dbReference type="Gene3D" id="3.10.310.30">
    <property type="match status" value="1"/>
</dbReference>
<dbReference type="InterPro" id="IPR038763">
    <property type="entry name" value="DHH_sf"/>
</dbReference>
<protein>
    <submittedName>
        <fullName evidence="2">Bifunctional oligoribonuclease/PAP phosphatase NrnA</fullName>
    </submittedName>
</protein>
<dbReference type="AlphaFoldDB" id="A0A9D1MWQ1"/>
<dbReference type="PANTHER" id="PTHR47618">
    <property type="entry name" value="BIFUNCTIONAL OLIGORIBONUCLEASE AND PAP PHOSPHATASE NRNA"/>
    <property type="match status" value="1"/>
</dbReference>
<evidence type="ECO:0000259" key="1">
    <source>
        <dbReference type="Pfam" id="PF01368"/>
    </source>
</evidence>
<name>A0A9D1MWQ1_9BACT</name>
<dbReference type="EMBL" id="DVOC01000027">
    <property type="protein sequence ID" value="HIU90681.1"/>
    <property type="molecule type" value="Genomic_DNA"/>
</dbReference>
<dbReference type="Gene3D" id="3.90.1640.10">
    <property type="entry name" value="inorganic pyrophosphatase (n-terminal core)"/>
    <property type="match status" value="1"/>
</dbReference>
<dbReference type="SUPFAM" id="SSF64182">
    <property type="entry name" value="DHH phosphoesterases"/>
    <property type="match status" value="1"/>
</dbReference>
<accession>A0A9D1MWQ1</accession>
<reference evidence="2" key="1">
    <citation type="submission" date="2020-10" db="EMBL/GenBank/DDBJ databases">
        <authorList>
            <person name="Gilroy R."/>
        </authorList>
    </citation>
    <scope>NUCLEOTIDE SEQUENCE</scope>
    <source>
        <strain evidence="2">ChiHjej12B11-7776</strain>
    </source>
</reference>
<proteinExistence type="predicted"/>
<dbReference type="InterPro" id="IPR051319">
    <property type="entry name" value="Oligoribo/pAp-PDE_c-di-AMP_PDE"/>
</dbReference>
<dbReference type="Pfam" id="PF01368">
    <property type="entry name" value="DHH"/>
    <property type="match status" value="1"/>
</dbReference>
<dbReference type="Proteomes" id="UP000886852">
    <property type="component" value="Unassembled WGS sequence"/>
</dbReference>
<dbReference type="PANTHER" id="PTHR47618:SF1">
    <property type="entry name" value="BIFUNCTIONAL OLIGORIBONUCLEASE AND PAP PHOSPHATASE NRNA"/>
    <property type="match status" value="1"/>
</dbReference>
<evidence type="ECO:0000313" key="3">
    <source>
        <dbReference type="Proteomes" id="UP000886852"/>
    </source>
</evidence>
<dbReference type="InterPro" id="IPR001667">
    <property type="entry name" value="DDH_dom"/>
</dbReference>
<reference evidence="2" key="2">
    <citation type="journal article" date="2021" name="PeerJ">
        <title>Extensive microbial diversity within the chicken gut microbiome revealed by metagenomics and culture.</title>
        <authorList>
            <person name="Gilroy R."/>
            <person name="Ravi A."/>
            <person name="Getino M."/>
            <person name="Pursley I."/>
            <person name="Horton D.L."/>
            <person name="Alikhan N.F."/>
            <person name="Baker D."/>
            <person name="Gharbi K."/>
            <person name="Hall N."/>
            <person name="Watson M."/>
            <person name="Adriaenssens E.M."/>
            <person name="Foster-Nyarko E."/>
            <person name="Jarju S."/>
            <person name="Secka A."/>
            <person name="Antonio M."/>
            <person name="Oren A."/>
            <person name="Chaudhuri R.R."/>
            <person name="La Ragione R."/>
            <person name="Hildebrand F."/>
            <person name="Pallen M.J."/>
        </authorList>
    </citation>
    <scope>NUCLEOTIDE SEQUENCE</scope>
    <source>
        <strain evidence="2">ChiHjej12B11-7776</strain>
    </source>
</reference>
<feature type="domain" description="DDH" evidence="1">
    <location>
        <begin position="23"/>
        <end position="158"/>
    </location>
</feature>
<gene>
    <name evidence="2" type="ORF">IAC72_01515</name>
</gene>